<dbReference type="FunFam" id="1.25.40.10:FF:000403">
    <property type="entry name" value="General transcriptional repressor, putative"/>
    <property type="match status" value="1"/>
</dbReference>
<dbReference type="InterPro" id="IPR013105">
    <property type="entry name" value="TPR_2"/>
</dbReference>
<comment type="caution">
    <text evidence="11">The sequence shown here is derived from an EMBL/GenBank/DDBJ whole genome shotgun (WGS) entry which is preliminary data.</text>
</comment>
<dbReference type="InterPro" id="IPR051630">
    <property type="entry name" value="Corepressor-Demethylase"/>
</dbReference>
<evidence type="ECO:0000256" key="5">
    <source>
        <dbReference type="ARBA" id="ARBA00023015"/>
    </source>
</evidence>
<comment type="similarity">
    <text evidence="8">Belongs to the CYC8/SSN6 family.</text>
</comment>
<feature type="repeat" description="TPR" evidence="9">
    <location>
        <begin position="190"/>
        <end position="223"/>
    </location>
</feature>
<name>A0AAD5U4B7_9FUNG</name>
<dbReference type="Proteomes" id="UP001211065">
    <property type="component" value="Unassembled WGS sequence"/>
</dbReference>
<evidence type="ECO:0000256" key="6">
    <source>
        <dbReference type="ARBA" id="ARBA00023163"/>
    </source>
</evidence>
<evidence type="ECO:0000256" key="3">
    <source>
        <dbReference type="ARBA" id="ARBA00022737"/>
    </source>
</evidence>
<sequence length="480" mass="54889">MSIVQKLALKNEELWSQMGAFCESLGETERAQIFYENALRNNPNSIQCLQQIAALCQNREQYAAAVEYFQQILNLEPTNGEVWGAIGHCNLMMDELQKAYSSYQQALYHLSNPKEPKLWYGIGILYDRYGSYDHAEEAFTSVVALDPDFEKANEIYFRLGIIYKQQHRYDTSLSCFRYILSNPPKPLSELDIWFQIGHVHEQKKEFLEAKKAYEKVLAENPNHSKVLQQLGWLYHQENSGFTDQETAISFLTRSLEADLNDAQTWYLLGRGYMAQQKYIKAYDAYQQAVYREGRNPTFWCSIGVLYYKINQYPDALDAYTRAIHLNPYISEVWYDLGTLYESCNNQISDALDAYSRALELDPNNPHIKQTIETLKKQQASGVKSHGQLSSSKSQISSNLGPNGVHTSFTGPNGPPKQIRENAHSNANIGARPPQMELRQDMRPVGGATAIERQQQLPSMNTNNNNNSPPSTHHSSQRERL</sequence>
<keyword evidence="12" id="KW-1185">Reference proteome</keyword>
<organism evidence="11 12">
    <name type="scientific">Clydaea vesicula</name>
    <dbReference type="NCBI Taxonomy" id="447962"/>
    <lineage>
        <taxon>Eukaryota</taxon>
        <taxon>Fungi</taxon>
        <taxon>Fungi incertae sedis</taxon>
        <taxon>Chytridiomycota</taxon>
        <taxon>Chytridiomycota incertae sedis</taxon>
        <taxon>Chytridiomycetes</taxon>
        <taxon>Lobulomycetales</taxon>
        <taxon>Lobulomycetaceae</taxon>
        <taxon>Clydaea</taxon>
    </lineage>
</organism>
<evidence type="ECO:0000256" key="4">
    <source>
        <dbReference type="ARBA" id="ARBA00022803"/>
    </source>
</evidence>
<protein>
    <submittedName>
        <fullName evidence="11">Uncharacterized protein</fullName>
    </submittedName>
</protein>
<keyword evidence="7" id="KW-0539">Nucleus</keyword>
<dbReference type="FunFam" id="1.25.40.10:FF:000078">
    <property type="entry name" value="Transcriptional corepressor Cyc8"/>
    <property type="match status" value="1"/>
</dbReference>
<evidence type="ECO:0000256" key="1">
    <source>
        <dbReference type="ARBA" id="ARBA00004123"/>
    </source>
</evidence>
<dbReference type="PANTHER" id="PTHR14017">
    <property type="entry name" value="LYSINE-SPECIFIC DEMETHYLASE"/>
    <property type="match status" value="1"/>
</dbReference>
<feature type="repeat" description="TPR" evidence="9">
    <location>
        <begin position="46"/>
        <end position="79"/>
    </location>
</feature>
<dbReference type="PROSITE" id="PS50005">
    <property type="entry name" value="TPR"/>
    <property type="match status" value="8"/>
</dbReference>
<evidence type="ECO:0000256" key="9">
    <source>
        <dbReference type="PROSITE-ProRule" id="PRU00339"/>
    </source>
</evidence>
<reference evidence="11" key="1">
    <citation type="submission" date="2020-05" db="EMBL/GenBank/DDBJ databases">
        <title>Phylogenomic resolution of chytrid fungi.</title>
        <authorList>
            <person name="Stajich J.E."/>
            <person name="Amses K."/>
            <person name="Simmons R."/>
            <person name="Seto K."/>
            <person name="Myers J."/>
            <person name="Bonds A."/>
            <person name="Quandt C.A."/>
            <person name="Barry K."/>
            <person name="Liu P."/>
            <person name="Grigoriev I."/>
            <person name="Longcore J.E."/>
            <person name="James T.Y."/>
        </authorList>
    </citation>
    <scope>NUCLEOTIDE SEQUENCE</scope>
    <source>
        <strain evidence="11">JEL0476</strain>
    </source>
</reference>
<feature type="compositionally biased region" description="Low complexity" evidence="10">
    <location>
        <begin position="383"/>
        <end position="400"/>
    </location>
</feature>
<dbReference type="SUPFAM" id="SSF48452">
    <property type="entry name" value="TPR-like"/>
    <property type="match status" value="2"/>
</dbReference>
<keyword evidence="4 9" id="KW-0802">TPR repeat</keyword>
<keyword evidence="2" id="KW-0678">Repressor</keyword>
<dbReference type="AlphaFoldDB" id="A0AAD5U4B7"/>
<keyword evidence="6" id="KW-0804">Transcription</keyword>
<keyword evidence="3" id="KW-0677">Repeat</keyword>
<dbReference type="Pfam" id="PF00515">
    <property type="entry name" value="TPR_1"/>
    <property type="match status" value="1"/>
</dbReference>
<evidence type="ECO:0000256" key="7">
    <source>
        <dbReference type="ARBA" id="ARBA00023242"/>
    </source>
</evidence>
<feature type="repeat" description="TPR" evidence="9">
    <location>
        <begin position="153"/>
        <end position="186"/>
    </location>
</feature>
<dbReference type="GO" id="GO:0005634">
    <property type="term" value="C:nucleus"/>
    <property type="evidence" value="ECO:0007669"/>
    <property type="project" value="UniProtKB-SubCell"/>
</dbReference>
<dbReference type="Pfam" id="PF13181">
    <property type="entry name" value="TPR_8"/>
    <property type="match status" value="4"/>
</dbReference>
<feature type="repeat" description="TPR" evidence="9">
    <location>
        <begin position="116"/>
        <end position="149"/>
    </location>
</feature>
<dbReference type="EMBL" id="JADGJW010000117">
    <property type="protein sequence ID" value="KAJ3223791.1"/>
    <property type="molecule type" value="Genomic_DNA"/>
</dbReference>
<feature type="compositionally biased region" description="Low complexity" evidence="10">
    <location>
        <begin position="460"/>
        <end position="473"/>
    </location>
</feature>
<dbReference type="SMART" id="SM00028">
    <property type="entry name" value="TPR"/>
    <property type="match status" value="9"/>
</dbReference>
<feature type="repeat" description="TPR" evidence="9">
    <location>
        <begin position="330"/>
        <end position="364"/>
    </location>
</feature>
<dbReference type="PROSITE" id="PS50293">
    <property type="entry name" value="TPR_REGION"/>
    <property type="match status" value="2"/>
</dbReference>
<evidence type="ECO:0000256" key="8">
    <source>
        <dbReference type="ARBA" id="ARBA00061082"/>
    </source>
</evidence>
<evidence type="ECO:0000313" key="11">
    <source>
        <dbReference type="EMBL" id="KAJ3223791.1"/>
    </source>
</evidence>
<dbReference type="InterPro" id="IPR019734">
    <property type="entry name" value="TPR_rpt"/>
</dbReference>
<feature type="repeat" description="TPR" evidence="9">
    <location>
        <begin position="262"/>
        <end position="295"/>
    </location>
</feature>
<dbReference type="GO" id="GO:0000978">
    <property type="term" value="F:RNA polymerase II cis-regulatory region sequence-specific DNA binding"/>
    <property type="evidence" value="ECO:0007669"/>
    <property type="project" value="TreeGrafter"/>
</dbReference>
<accession>A0AAD5U4B7</accession>
<feature type="repeat" description="TPR" evidence="9">
    <location>
        <begin position="296"/>
        <end position="329"/>
    </location>
</feature>
<dbReference type="GO" id="GO:0031490">
    <property type="term" value="F:chromatin DNA binding"/>
    <property type="evidence" value="ECO:0007669"/>
    <property type="project" value="TreeGrafter"/>
</dbReference>
<feature type="region of interest" description="Disordered" evidence="10">
    <location>
        <begin position="455"/>
        <end position="480"/>
    </location>
</feature>
<comment type="subcellular location">
    <subcellularLocation>
        <location evidence="1">Nucleus</location>
    </subcellularLocation>
</comment>
<dbReference type="InterPro" id="IPR011990">
    <property type="entry name" value="TPR-like_helical_dom_sf"/>
</dbReference>
<proteinExistence type="inferred from homology"/>
<evidence type="ECO:0000256" key="10">
    <source>
        <dbReference type="SAM" id="MobiDB-lite"/>
    </source>
</evidence>
<gene>
    <name evidence="11" type="ORF">HK099_000684</name>
</gene>
<dbReference type="Pfam" id="PF07719">
    <property type="entry name" value="TPR_2"/>
    <property type="match status" value="1"/>
</dbReference>
<feature type="region of interest" description="Disordered" evidence="10">
    <location>
        <begin position="374"/>
        <end position="420"/>
    </location>
</feature>
<dbReference type="GO" id="GO:0017053">
    <property type="term" value="C:transcription repressor complex"/>
    <property type="evidence" value="ECO:0007669"/>
    <property type="project" value="UniProtKB-ARBA"/>
</dbReference>
<feature type="repeat" description="TPR" evidence="9">
    <location>
        <begin position="12"/>
        <end position="45"/>
    </location>
</feature>
<dbReference type="Gene3D" id="1.25.40.10">
    <property type="entry name" value="Tetratricopeptide repeat domain"/>
    <property type="match status" value="2"/>
</dbReference>
<keyword evidence="5" id="KW-0805">Transcription regulation</keyword>
<evidence type="ECO:0000313" key="12">
    <source>
        <dbReference type="Proteomes" id="UP001211065"/>
    </source>
</evidence>
<dbReference type="PANTHER" id="PTHR14017:SF1">
    <property type="entry name" value="LD02225P"/>
    <property type="match status" value="1"/>
</dbReference>
<dbReference type="GO" id="GO:0010468">
    <property type="term" value="P:regulation of gene expression"/>
    <property type="evidence" value="ECO:0007669"/>
    <property type="project" value="TreeGrafter"/>
</dbReference>
<evidence type="ECO:0000256" key="2">
    <source>
        <dbReference type="ARBA" id="ARBA00022491"/>
    </source>
</evidence>